<proteinExistence type="predicted"/>
<dbReference type="Proteomes" id="UP000095284">
    <property type="component" value="Unplaced"/>
</dbReference>
<dbReference type="WBParaSite" id="BXY_1440700.1">
    <property type="protein sequence ID" value="BXY_1440700.1"/>
    <property type="gene ID" value="BXY_1440700"/>
</dbReference>
<accession>A0A1I7SMX1</accession>
<protein>
    <submittedName>
        <fullName evidence="2">DUF1534 domain-containing protein</fullName>
    </submittedName>
</protein>
<organism evidence="1 2">
    <name type="scientific">Bursaphelenchus xylophilus</name>
    <name type="common">Pinewood nematode worm</name>
    <name type="synonym">Aphelenchoides xylophilus</name>
    <dbReference type="NCBI Taxonomy" id="6326"/>
    <lineage>
        <taxon>Eukaryota</taxon>
        <taxon>Metazoa</taxon>
        <taxon>Ecdysozoa</taxon>
        <taxon>Nematoda</taxon>
        <taxon>Chromadorea</taxon>
        <taxon>Rhabditida</taxon>
        <taxon>Tylenchina</taxon>
        <taxon>Tylenchomorpha</taxon>
        <taxon>Aphelenchoidea</taxon>
        <taxon>Aphelenchoididae</taxon>
        <taxon>Bursaphelenchus</taxon>
    </lineage>
</organism>
<sequence>MLVCFQAPHSFDALAYRRGSTNAIRKRIVILTRRSESYALPVATKNVSRLGCEKT</sequence>
<reference evidence="2" key="1">
    <citation type="submission" date="2016-11" db="UniProtKB">
        <authorList>
            <consortium name="WormBaseParasite"/>
        </authorList>
    </citation>
    <scope>IDENTIFICATION</scope>
</reference>
<dbReference type="AlphaFoldDB" id="A0A1I7SMX1"/>
<evidence type="ECO:0000313" key="1">
    <source>
        <dbReference type="Proteomes" id="UP000095284"/>
    </source>
</evidence>
<name>A0A1I7SMX1_BURXY</name>
<evidence type="ECO:0000313" key="2">
    <source>
        <dbReference type="WBParaSite" id="BXY_1440700.1"/>
    </source>
</evidence>